<name>A0ABW4LBB1_9MICO</name>
<protein>
    <submittedName>
        <fullName evidence="4">WecB/TagA/CpsF family glycosyltransferase</fullName>
    </submittedName>
</protein>
<dbReference type="CDD" id="cd06533">
    <property type="entry name" value="Glyco_transf_WecG_TagA"/>
    <property type="match status" value="1"/>
</dbReference>
<dbReference type="NCBIfam" id="TIGR00696">
    <property type="entry name" value="wecG_tagA_cpsF"/>
    <property type="match status" value="1"/>
</dbReference>
<dbReference type="InterPro" id="IPR004629">
    <property type="entry name" value="WecG_TagA_CpsF"/>
</dbReference>
<evidence type="ECO:0000256" key="3">
    <source>
        <dbReference type="SAM" id="MobiDB-lite"/>
    </source>
</evidence>
<dbReference type="RefSeq" id="WP_377931355.1">
    <property type="nucleotide sequence ID" value="NZ_JBHUEA010000001.1"/>
</dbReference>
<keyword evidence="1" id="KW-0328">Glycosyltransferase</keyword>
<feature type="region of interest" description="Disordered" evidence="3">
    <location>
        <begin position="1"/>
        <end position="31"/>
    </location>
</feature>
<organism evidence="4 5">
    <name type="scientific">Amnibacterium endophyticum</name>
    <dbReference type="NCBI Taxonomy" id="2109337"/>
    <lineage>
        <taxon>Bacteria</taxon>
        <taxon>Bacillati</taxon>
        <taxon>Actinomycetota</taxon>
        <taxon>Actinomycetes</taxon>
        <taxon>Micrococcales</taxon>
        <taxon>Microbacteriaceae</taxon>
        <taxon>Amnibacterium</taxon>
    </lineage>
</organism>
<dbReference type="Pfam" id="PF03808">
    <property type="entry name" value="Glyco_tran_WecG"/>
    <property type="match status" value="1"/>
</dbReference>
<dbReference type="EMBL" id="JBHUEA010000001">
    <property type="protein sequence ID" value="MFD1720148.1"/>
    <property type="molecule type" value="Genomic_DNA"/>
</dbReference>
<evidence type="ECO:0000313" key="4">
    <source>
        <dbReference type="EMBL" id="MFD1720148.1"/>
    </source>
</evidence>
<evidence type="ECO:0000256" key="1">
    <source>
        <dbReference type="ARBA" id="ARBA00022676"/>
    </source>
</evidence>
<dbReference type="PANTHER" id="PTHR34136">
    <property type="match status" value="1"/>
</dbReference>
<keyword evidence="2" id="KW-0808">Transferase</keyword>
<reference evidence="5" key="1">
    <citation type="journal article" date="2019" name="Int. J. Syst. Evol. Microbiol.">
        <title>The Global Catalogue of Microorganisms (GCM) 10K type strain sequencing project: providing services to taxonomists for standard genome sequencing and annotation.</title>
        <authorList>
            <consortium name="The Broad Institute Genomics Platform"/>
            <consortium name="The Broad Institute Genome Sequencing Center for Infectious Disease"/>
            <person name="Wu L."/>
            <person name="Ma J."/>
        </authorList>
    </citation>
    <scope>NUCLEOTIDE SEQUENCE [LARGE SCALE GENOMIC DNA]</scope>
    <source>
        <strain evidence="5">CGMCC 1.12471</strain>
    </source>
</reference>
<keyword evidence="5" id="KW-1185">Reference proteome</keyword>
<dbReference type="Proteomes" id="UP001597347">
    <property type="component" value="Unassembled WGS sequence"/>
</dbReference>
<gene>
    <name evidence="4" type="ORF">ACFSBI_01175</name>
</gene>
<dbReference type="PANTHER" id="PTHR34136:SF1">
    <property type="entry name" value="UDP-N-ACETYL-D-MANNOSAMINURONIC ACID TRANSFERASE"/>
    <property type="match status" value="1"/>
</dbReference>
<sequence length="277" mass="30910">MTSHSHGFYARSSRSDRSGLRGSGRTAVPHPFDEASVAGVPVAVTTMDRAVEWLQDWTERRRGGIDVRLVNAYSVVAMHEDHDYLALARRSGVSFPDGAPVAAVLRLLRGRRDARRVRGPSFFTASFDRSAGTGVGEFLLGTTEDTLTGIERAAAVRWPELKIAGAWAPPFQEQVDADYVALCRDRIAASGADRVWIALGTPKQDRLAERLAQELQMPCIGVGAAFDFVAGNKREAPELLQRLGVEWLHRLLTEPRRLWRRYLLGNLQFLWLVVRHR</sequence>
<accession>A0ABW4LBB1</accession>
<evidence type="ECO:0000256" key="2">
    <source>
        <dbReference type="ARBA" id="ARBA00022679"/>
    </source>
</evidence>
<evidence type="ECO:0000313" key="5">
    <source>
        <dbReference type="Proteomes" id="UP001597347"/>
    </source>
</evidence>
<proteinExistence type="predicted"/>
<comment type="caution">
    <text evidence="4">The sequence shown here is derived from an EMBL/GenBank/DDBJ whole genome shotgun (WGS) entry which is preliminary data.</text>
</comment>